<proteinExistence type="predicted"/>
<dbReference type="InterPro" id="IPR001647">
    <property type="entry name" value="HTH_TetR"/>
</dbReference>
<evidence type="ECO:0000256" key="3">
    <source>
        <dbReference type="ARBA" id="ARBA00023163"/>
    </source>
</evidence>
<dbReference type="Pfam" id="PF00440">
    <property type="entry name" value="TetR_N"/>
    <property type="match status" value="1"/>
</dbReference>
<dbReference type="Gene3D" id="1.10.357.10">
    <property type="entry name" value="Tetracycline Repressor, domain 2"/>
    <property type="match status" value="1"/>
</dbReference>
<dbReference type="KEGG" id="smaz:LH19_21295"/>
<dbReference type="SUPFAM" id="SSF46689">
    <property type="entry name" value="Homeodomain-like"/>
    <property type="match status" value="1"/>
</dbReference>
<accession>A0AAC9FGP0</accession>
<sequence length="210" mass="23516">MDEKRPEPPRRGRPPRSSDAIEAQRQHIVAAARDLFAAEGYDGVSMRKVAAKAGCLPSTLYTLFPGKRQLLHFLWGHIFAELNDALDHSAEQEAPDGLTRLCLTHIDFWLQRPQDYRAIFLVEDRVQDSDDPYFVESAVAARYLGIMHRAIVDGQARGEIGSGDPDEIRKILLCCIQGVAYNLIAIPEYDWGDADRLKTMVIGTAILGLR</sequence>
<keyword evidence="3" id="KW-0804">Transcription</keyword>
<reference evidence="7 8" key="2">
    <citation type="journal article" date="2016" name="Genome Announc.">
        <title>Complete Genome Sequence of Sphingopyxis macrogoltabida Strain 203N (NBRC 111659), a Polyethylene Glycol Degrader.</title>
        <authorList>
            <person name="Ohtsubo Y."/>
            <person name="Nonoyama S."/>
            <person name="Nagata Y."/>
            <person name="Numata M."/>
            <person name="Tsuchikane K."/>
            <person name="Hosoyama A."/>
            <person name="Yamazoe A."/>
            <person name="Tsuda M."/>
            <person name="Fujita N."/>
            <person name="Kawai F."/>
        </authorList>
    </citation>
    <scope>NUCLEOTIDE SEQUENCE [LARGE SCALE GENOMIC DNA]</scope>
    <source>
        <strain evidence="7 8">203N</strain>
    </source>
</reference>
<feature type="DNA-binding region" description="H-T-H motif" evidence="4">
    <location>
        <begin position="45"/>
        <end position="64"/>
    </location>
</feature>
<evidence type="ECO:0000256" key="2">
    <source>
        <dbReference type="ARBA" id="ARBA00023125"/>
    </source>
</evidence>
<dbReference type="InterPro" id="IPR036271">
    <property type="entry name" value="Tet_transcr_reg_TetR-rel_C_sf"/>
</dbReference>
<feature type="compositionally biased region" description="Basic and acidic residues" evidence="5">
    <location>
        <begin position="1"/>
        <end position="10"/>
    </location>
</feature>
<dbReference type="RefSeq" id="WP_054731668.1">
    <property type="nucleotide sequence ID" value="NZ_CP009429.1"/>
</dbReference>
<keyword evidence="2 4" id="KW-0238">DNA-binding</keyword>
<feature type="region of interest" description="Disordered" evidence="5">
    <location>
        <begin position="1"/>
        <end position="21"/>
    </location>
</feature>
<dbReference type="GO" id="GO:0003700">
    <property type="term" value="F:DNA-binding transcription factor activity"/>
    <property type="evidence" value="ECO:0007669"/>
    <property type="project" value="TreeGrafter"/>
</dbReference>
<name>A0AAC9FGP0_SPHMC</name>
<dbReference type="InterPro" id="IPR009057">
    <property type="entry name" value="Homeodomain-like_sf"/>
</dbReference>
<keyword evidence="8" id="KW-1185">Reference proteome</keyword>
<dbReference type="PROSITE" id="PS50977">
    <property type="entry name" value="HTH_TETR_2"/>
    <property type="match status" value="1"/>
</dbReference>
<reference evidence="8" key="1">
    <citation type="submission" date="2015-11" db="EMBL/GenBank/DDBJ databases">
        <title>Complete genome sequence of a polyethylene-glycol degrader Sphingopyxis macrogoltabida 203N (NBRC 111659).</title>
        <authorList>
            <person name="Yoshiyuki O."/>
            <person name="Shouta N."/>
            <person name="Nagata Y."/>
            <person name="Numata M."/>
            <person name="Tsuchikane K."/>
            <person name="Hosoyama A."/>
            <person name="Yamazoe A."/>
            <person name="Tsuda M."/>
            <person name="Fujita N."/>
            <person name="Kawai F."/>
        </authorList>
    </citation>
    <scope>NUCLEOTIDE SEQUENCE [LARGE SCALE GENOMIC DNA]</scope>
    <source>
        <strain evidence="8">203N</strain>
    </source>
</reference>
<evidence type="ECO:0000256" key="1">
    <source>
        <dbReference type="ARBA" id="ARBA00023015"/>
    </source>
</evidence>
<gene>
    <name evidence="7" type="ORF">ATM17_21870</name>
</gene>
<dbReference type="InterPro" id="IPR050109">
    <property type="entry name" value="HTH-type_TetR-like_transc_reg"/>
</dbReference>
<dbReference type="AlphaFoldDB" id="A0AAC9FGP0"/>
<dbReference type="Proteomes" id="UP000076088">
    <property type="component" value="Chromosome"/>
</dbReference>
<dbReference type="SUPFAM" id="SSF48498">
    <property type="entry name" value="Tetracyclin repressor-like, C-terminal domain"/>
    <property type="match status" value="1"/>
</dbReference>
<protein>
    <recommendedName>
        <fullName evidence="6">HTH tetR-type domain-containing protein</fullName>
    </recommendedName>
</protein>
<evidence type="ECO:0000256" key="5">
    <source>
        <dbReference type="SAM" id="MobiDB-lite"/>
    </source>
</evidence>
<keyword evidence="1" id="KW-0805">Transcription regulation</keyword>
<evidence type="ECO:0000256" key="4">
    <source>
        <dbReference type="PROSITE-ProRule" id="PRU00335"/>
    </source>
</evidence>
<dbReference type="PRINTS" id="PR00455">
    <property type="entry name" value="HTHTETR"/>
</dbReference>
<dbReference type="EMBL" id="CP013344">
    <property type="protein sequence ID" value="AMU91665.1"/>
    <property type="molecule type" value="Genomic_DNA"/>
</dbReference>
<evidence type="ECO:0000313" key="7">
    <source>
        <dbReference type="EMBL" id="AMU91665.1"/>
    </source>
</evidence>
<feature type="domain" description="HTH tetR-type" evidence="6">
    <location>
        <begin position="22"/>
        <end position="82"/>
    </location>
</feature>
<dbReference type="GO" id="GO:0000976">
    <property type="term" value="F:transcription cis-regulatory region binding"/>
    <property type="evidence" value="ECO:0007669"/>
    <property type="project" value="TreeGrafter"/>
</dbReference>
<evidence type="ECO:0000259" key="6">
    <source>
        <dbReference type="PROSITE" id="PS50977"/>
    </source>
</evidence>
<dbReference type="PANTHER" id="PTHR30055:SF234">
    <property type="entry name" value="HTH-TYPE TRANSCRIPTIONAL REGULATOR BETI"/>
    <property type="match status" value="1"/>
</dbReference>
<evidence type="ECO:0000313" key="8">
    <source>
        <dbReference type="Proteomes" id="UP000076088"/>
    </source>
</evidence>
<dbReference type="PANTHER" id="PTHR30055">
    <property type="entry name" value="HTH-TYPE TRANSCRIPTIONAL REGULATOR RUTR"/>
    <property type="match status" value="1"/>
</dbReference>
<organism evidence="7 8">
    <name type="scientific">Sphingopyxis macrogoltabida</name>
    <name type="common">Sphingomonas macrogoltabidus</name>
    <dbReference type="NCBI Taxonomy" id="33050"/>
    <lineage>
        <taxon>Bacteria</taxon>
        <taxon>Pseudomonadati</taxon>
        <taxon>Pseudomonadota</taxon>
        <taxon>Alphaproteobacteria</taxon>
        <taxon>Sphingomonadales</taxon>
        <taxon>Sphingomonadaceae</taxon>
        <taxon>Sphingopyxis</taxon>
    </lineage>
</organism>